<dbReference type="STRING" id="1121322.SAMN02745136_03705"/>
<reference evidence="2 3" key="1">
    <citation type="submission" date="2016-11" db="EMBL/GenBank/DDBJ databases">
        <authorList>
            <person name="Jaros S."/>
            <person name="Januszkiewicz K."/>
            <person name="Wedrychowicz H."/>
        </authorList>
    </citation>
    <scope>NUCLEOTIDE SEQUENCE [LARGE SCALE GENOMIC DNA]</scope>
    <source>
        <strain evidence="2 3">DSM 15929</strain>
    </source>
</reference>
<evidence type="ECO:0000313" key="3">
    <source>
        <dbReference type="Proteomes" id="UP000184386"/>
    </source>
</evidence>
<organism evidence="2 3">
    <name type="scientific">Anaerocolumna jejuensis DSM 15929</name>
    <dbReference type="NCBI Taxonomy" id="1121322"/>
    <lineage>
        <taxon>Bacteria</taxon>
        <taxon>Bacillati</taxon>
        <taxon>Bacillota</taxon>
        <taxon>Clostridia</taxon>
        <taxon>Lachnospirales</taxon>
        <taxon>Lachnospiraceae</taxon>
        <taxon>Anaerocolumna</taxon>
    </lineage>
</organism>
<evidence type="ECO:0000259" key="1">
    <source>
        <dbReference type="Pfam" id="PF03551"/>
    </source>
</evidence>
<protein>
    <submittedName>
        <fullName evidence="2">PadR family transcriptional regulator, regulatory protein PadR</fullName>
    </submittedName>
</protein>
<dbReference type="EMBL" id="FRAC01000020">
    <property type="protein sequence ID" value="SHK93986.1"/>
    <property type="molecule type" value="Genomic_DNA"/>
</dbReference>
<dbReference type="OrthoDB" id="9808017at2"/>
<proteinExistence type="predicted"/>
<dbReference type="AlphaFoldDB" id="A0A1M6WK45"/>
<dbReference type="RefSeq" id="WP_073278330.1">
    <property type="nucleotide sequence ID" value="NZ_FRAC01000020.1"/>
</dbReference>
<accession>A0A1M6WK45</accession>
<dbReference type="InterPro" id="IPR005149">
    <property type="entry name" value="Tscrpt_reg_PadR_N"/>
</dbReference>
<sequence length="107" mass="12357">MVFNTGAALLDAIVLGIVSKDKEGTYGYKITQDIRQVIDISESTLYPVLRRLQKEDCLEVYDLAFDGRNRRYYKITDKGKAQLRLYLKEWKSYSAKINNIFVGVEVL</sequence>
<name>A0A1M6WK45_9FIRM</name>
<gene>
    <name evidence="2" type="ORF">SAMN02745136_03705</name>
</gene>
<dbReference type="Pfam" id="PF03551">
    <property type="entry name" value="PadR"/>
    <property type="match status" value="1"/>
</dbReference>
<evidence type="ECO:0000313" key="2">
    <source>
        <dbReference type="EMBL" id="SHK93986.1"/>
    </source>
</evidence>
<dbReference type="Gene3D" id="1.10.10.10">
    <property type="entry name" value="Winged helix-like DNA-binding domain superfamily/Winged helix DNA-binding domain"/>
    <property type="match status" value="1"/>
</dbReference>
<dbReference type="Proteomes" id="UP000184386">
    <property type="component" value="Unassembled WGS sequence"/>
</dbReference>
<dbReference type="SUPFAM" id="SSF46785">
    <property type="entry name" value="Winged helix' DNA-binding domain"/>
    <property type="match status" value="1"/>
</dbReference>
<dbReference type="InterPro" id="IPR052509">
    <property type="entry name" value="Metal_resp_DNA-bind_regulator"/>
</dbReference>
<dbReference type="PANTHER" id="PTHR33169:SF14">
    <property type="entry name" value="TRANSCRIPTIONAL REGULATOR RV3488"/>
    <property type="match status" value="1"/>
</dbReference>
<feature type="domain" description="Transcription regulator PadR N-terminal" evidence="1">
    <location>
        <begin position="14"/>
        <end position="84"/>
    </location>
</feature>
<dbReference type="PANTHER" id="PTHR33169">
    <property type="entry name" value="PADR-FAMILY TRANSCRIPTIONAL REGULATOR"/>
    <property type="match status" value="1"/>
</dbReference>
<dbReference type="InterPro" id="IPR036390">
    <property type="entry name" value="WH_DNA-bd_sf"/>
</dbReference>
<keyword evidence="3" id="KW-1185">Reference proteome</keyword>
<dbReference type="InterPro" id="IPR036388">
    <property type="entry name" value="WH-like_DNA-bd_sf"/>
</dbReference>